<keyword evidence="4" id="KW-0378">Hydrolase</keyword>
<dbReference type="SUPFAM" id="SSF56601">
    <property type="entry name" value="beta-lactamase/transpeptidase-like"/>
    <property type="match status" value="2"/>
</dbReference>
<reference evidence="14 15" key="1">
    <citation type="submission" date="2013-07" db="EMBL/GenBank/DDBJ databases">
        <title>Isolation of a new Chlamydia species from the feral Sacred Ibis (Threskiornis aethiopicus): Chlamydia ibidis.</title>
        <authorList>
            <person name="Vorimore F."/>
            <person name="Hsia R.-C."/>
            <person name="Huot-Creasy H."/>
            <person name="Bastian S."/>
            <person name="Deruyter L."/>
            <person name="Passet A."/>
            <person name="Sachse K."/>
            <person name="Bavoil P."/>
            <person name="Myers G."/>
            <person name="Laroucau K."/>
        </authorList>
    </citation>
    <scope>NUCLEOTIDE SEQUENCE [LARGE SCALE GENOMIC DNA]</scope>
    <source>
        <strain evidence="14 15">10-1398/6</strain>
    </source>
</reference>
<keyword evidence="4" id="KW-0645">Protease</keyword>
<feature type="domain" description="Penicillin-binding protein dimerisation" evidence="13">
    <location>
        <begin position="62"/>
        <end position="292"/>
    </location>
</feature>
<name>A0ABN0N0T5_9CHLA</name>
<evidence type="ECO:0000256" key="7">
    <source>
        <dbReference type="ARBA" id="ARBA00022984"/>
    </source>
</evidence>
<organism evidence="14 15">
    <name type="scientific">Chlamydia ibidis 10-1398/6</name>
    <dbReference type="NCBI Taxonomy" id="1046581"/>
    <lineage>
        <taxon>Bacteria</taxon>
        <taxon>Pseudomonadati</taxon>
        <taxon>Chlamydiota</taxon>
        <taxon>Chlamydiia</taxon>
        <taxon>Chlamydiales</taxon>
        <taxon>Chlamydiaceae</taxon>
        <taxon>Chlamydia/Chlamydophila group</taxon>
        <taxon>Chlamydia</taxon>
    </lineage>
</organism>
<keyword evidence="7" id="KW-0573">Peptidoglycan synthesis</keyword>
<evidence type="ECO:0000256" key="9">
    <source>
        <dbReference type="ARBA" id="ARBA00023136"/>
    </source>
</evidence>
<dbReference type="PANTHER" id="PTHR30627">
    <property type="entry name" value="PEPTIDOGLYCAN D,D-TRANSPEPTIDASE"/>
    <property type="match status" value="1"/>
</dbReference>
<keyword evidence="3" id="KW-1003">Cell membrane</keyword>
<evidence type="ECO:0000256" key="1">
    <source>
        <dbReference type="ARBA" id="ARBA00004167"/>
    </source>
</evidence>
<dbReference type="Pfam" id="PF03717">
    <property type="entry name" value="PBP_dimer"/>
    <property type="match status" value="1"/>
</dbReference>
<keyword evidence="8 11" id="KW-1133">Transmembrane helix</keyword>
<dbReference type="InterPro" id="IPR036138">
    <property type="entry name" value="PBP_dimer_sf"/>
</dbReference>
<keyword evidence="6" id="KW-0133">Cell shape</keyword>
<evidence type="ECO:0000256" key="3">
    <source>
        <dbReference type="ARBA" id="ARBA00022475"/>
    </source>
</evidence>
<dbReference type="SUPFAM" id="SSF56519">
    <property type="entry name" value="Penicillin binding protein dimerisation domain"/>
    <property type="match status" value="1"/>
</dbReference>
<evidence type="ECO:0000256" key="8">
    <source>
        <dbReference type="ARBA" id="ARBA00022989"/>
    </source>
</evidence>
<feature type="domain" description="Penicillin-binding protein transpeptidase" evidence="12">
    <location>
        <begin position="844"/>
        <end position="1063"/>
    </location>
</feature>
<keyword evidence="10" id="KW-0961">Cell wall biogenesis/degradation</keyword>
<evidence type="ECO:0000256" key="6">
    <source>
        <dbReference type="ARBA" id="ARBA00022960"/>
    </source>
</evidence>
<keyword evidence="15" id="KW-1185">Reference proteome</keyword>
<evidence type="ECO:0000256" key="11">
    <source>
        <dbReference type="SAM" id="Phobius"/>
    </source>
</evidence>
<sequence>MKPRNKRRYQLSVPEKTNRLLSGIIVTLAVIALRLWHLAVIEHDQKFEEAYKPQTRIIPEMVERATICDRFGKTLAENKIQYDVSVVYSAIRDLPSRAWCNKDGEKQLVPVRRRYITRLAELLSEELHLDKDMIEDSIHAKASVLGSVPYLIQKNVSERTYLKLQMLAKDWPGLHVESKVRRFYPQGRTAADILGYVGPISSEEYKRITCELSKLRECVRAYEEGEDPKLPKGLSSIDEVRSLLSGLENNAYNLNALVGKLGIEALWDGKLRGQIGKKTVLVDRRGNFIQELDGAVSVTPGRRLQLTISTELQEFADALLVEHERTDQMRSAQSLKKQNLLPPLFPWIKGGAIVAFDPNNGQVLAMASSPRYHNNDFINMKISPDDSELKSTVCRWLENSDHIGDLYDRKIPLRRERKDSLSGKYYEEELPLTFDYFLDFLLPNTSEVKATIKRMGTVGNALKIQEYMDALLQLFDYSKGCCSCSAIFDAIFPKEEGHLVTGEILSIKQQQWIAECCTEHVIKIEEIKNQLITYFSDLPANYDKILLVDLFRIVIDPKKFNSDLLEEARGFSLSEFIEYQGRYVALRSAFSKIVEDIFYEVSFKQWREKHFPKLLDEKRREEKARKQRYPTPYIDYLLEEKRSQYREFCKCYLDVFLVYLLTGDRKCEHLQPYYDALALWRQELENGAHKALPWYEHYIFLKQKLTNASLDVYQLLLSFREFSELQRPVFGKYPLTLTRNSPQKEQDLVAAFYPAYGYGYLRPHSFGQAATLGSIFKLVSAYSVLSQKAAQENYVSDDLSKLLVIIDRKSFGYVSYKPHVGFFSDGSIIPSFYKGGSLPGNDYAGRGYIDLISALEMSSNPYFSLLVSEYLMDPEDLCHAASLFGFGEKTGIGLPGEYAGSVPSDVAYNRSGLYATAIGQHTLVVTPLQTAVMMGALVNGGLLYTPNLVLGEWDSSQFYPSSAKVKRQVFMPEVVADLFKAGMHKVIWGRYGTTRSIKDQFPAELLSRIIGKTSTAESMIRVGVDRQYGNMKMKHVWFGAVGFSDQELKSPEIVVVVYLRLGEFGRDAAPMAVKMIEKWEQIKRKEKIPDDC</sequence>
<proteinExistence type="predicted"/>
<comment type="caution">
    <text evidence="14">The sequence shown here is derived from an EMBL/GenBank/DDBJ whole genome shotgun (WGS) entry which is preliminary data.</text>
</comment>
<dbReference type="EMBL" id="APJW01000001">
    <property type="protein sequence ID" value="EQM63138.1"/>
    <property type="molecule type" value="Genomic_DNA"/>
</dbReference>
<dbReference type="Gene3D" id="3.40.710.10">
    <property type="entry name" value="DD-peptidase/beta-lactamase superfamily"/>
    <property type="match status" value="2"/>
</dbReference>
<keyword evidence="4" id="KW-0121">Carboxypeptidase</keyword>
<evidence type="ECO:0000256" key="5">
    <source>
        <dbReference type="ARBA" id="ARBA00022692"/>
    </source>
</evidence>
<evidence type="ECO:0000259" key="12">
    <source>
        <dbReference type="Pfam" id="PF00905"/>
    </source>
</evidence>
<keyword evidence="9 11" id="KW-0472">Membrane</keyword>
<gene>
    <name evidence="14" type="ORF">H359_0119</name>
</gene>
<evidence type="ECO:0000313" key="15">
    <source>
        <dbReference type="Proteomes" id="UP000016064"/>
    </source>
</evidence>
<dbReference type="PANTHER" id="PTHR30627:SF2">
    <property type="entry name" value="PEPTIDOGLYCAN D,D-TRANSPEPTIDASE MRDA"/>
    <property type="match status" value="1"/>
</dbReference>
<evidence type="ECO:0000313" key="14">
    <source>
        <dbReference type="EMBL" id="EQM63138.1"/>
    </source>
</evidence>
<dbReference type="InterPro" id="IPR012338">
    <property type="entry name" value="Beta-lactam/transpept-like"/>
</dbReference>
<evidence type="ECO:0000256" key="10">
    <source>
        <dbReference type="ARBA" id="ARBA00023316"/>
    </source>
</evidence>
<dbReference type="InterPro" id="IPR001460">
    <property type="entry name" value="PCN-bd_Tpept"/>
</dbReference>
<dbReference type="RefSeq" id="WP_020370767.1">
    <property type="nucleotide sequence ID" value="NZ_APJW01000001.1"/>
</dbReference>
<feature type="transmembrane region" description="Helical" evidence="11">
    <location>
        <begin position="20"/>
        <end position="39"/>
    </location>
</feature>
<comment type="subcellular location">
    <subcellularLocation>
        <location evidence="2">Cell membrane</location>
    </subcellularLocation>
    <subcellularLocation>
        <location evidence="1">Membrane</location>
        <topology evidence="1">Single-pass membrane protein</topology>
    </subcellularLocation>
</comment>
<keyword evidence="5 11" id="KW-0812">Transmembrane</keyword>
<evidence type="ECO:0000256" key="4">
    <source>
        <dbReference type="ARBA" id="ARBA00022645"/>
    </source>
</evidence>
<protein>
    <submittedName>
        <fullName evidence="14">Penicillin binding transpeptidase domain protein</fullName>
    </submittedName>
</protein>
<dbReference type="Gene3D" id="3.90.1310.10">
    <property type="entry name" value="Penicillin-binding protein 2a (Domain 2)"/>
    <property type="match status" value="1"/>
</dbReference>
<evidence type="ECO:0000256" key="2">
    <source>
        <dbReference type="ARBA" id="ARBA00004236"/>
    </source>
</evidence>
<evidence type="ECO:0000259" key="13">
    <source>
        <dbReference type="Pfam" id="PF03717"/>
    </source>
</evidence>
<dbReference type="InterPro" id="IPR005311">
    <property type="entry name" value="PBP_dimer"/>
</dbReference>
<dbReference type="InterPro" id="IPR050515">
    <property type="entry name" value="Beta-lactam/transpept"/>
</dbReference>
<dbReference type="Pfam" id="PF00905">
    <property type="entry name" value="Transpeptidase"/>
    <property type="match status" value="1"/>
</dbReference>
<dbReference type="Proteomes" id="UP000016064">
    <property type="component" value="Unassembled WGS sequence"/>
</dbReference>
<accession>A0ABN0N0T5</accession>